<evidence type="ECO:0000256" key="2">
    <source>
        <dbReference type="ARBA" id="ARBA00022679"/>
    </source>
</evidence>
<evidence type="ECO:0000313" key="5">
    <source>
        <dbReference type="Proteomes" id="UP001500320"/>
    </source>
</evidence>
<dbReference type="InterPro" id="IPR029063">
    <property type="entry name" value="SAM-dependent_MTases_sf"/>
</dbReference>
<sequence>MGPMEAPPYIDPAVSRYLLEHSTGPDELLDALAEEIREVDGASAAAQLSPGLGRFLTMIVQVTRARTVVEAGAFTGYASLCLARGLPPRGRLTCFAPTRERAELARRHWERAGVADRITLRIGPPAERLRDLPFTPAVDLAFVDAGGDERSLYYRMLLPHLGAGGLMLVNDTLQGGVVAHPAAYDETTPAVQAFNELVAADDRVSVLMLPLAGGLTMIRRHHGGRTV</sequence>
<dbReference type="PROSITE" id="PS51682">
    <property type="entry name" value="SAM_OMT_I"/>
    <property type="match status" value="1"/>
</dbReference>
<dbReference type="PANTHER" id="PTHR10509:SF14">
    <property type="entry name" value="CAFFEOYL-COA O-METHYLTRANSFERASE 3-RELATED"/>
    <property type="match status" value="1"/>
</dbReference>
<dbReference type="SUPFAM" id="SSF53335">
    <property type="entry name" value="S-adenosyl-L-methionine-dependent methyltransferases"/>
    <property type="match status" value="1"/>
</dbReference>
<keyword evidence="3" id="KW-0949">S-adenosyl-L-methionine</keyword>
<evidence type="ECO:0000256" key="1">
    <source>
        <dbReference type="ARBA" id="ARBA00022603"/>
    </source>
</evidence>
<evidence type="ECO:0000313" key="4">
    <source>
        <dbReference type="EMBL" id="GAA3114260.1"/>
    </source>
</evidence>
<keyword evidence="5" id="KW-1185">Reference proteome</keyword>
<dbReference type="PANTHER" id="PTHR10509">
    <property type="entry name" value="O-METHYLTRANSFERASE-RELATED"/>
    <property type="match status" value="1"/>
</dbReference>
<dbReference type="Proteomes" id="UP001500320">
    <property type="component" value="Unassembled WGS sequence"/>
</dbReference>
<protein>
    <submittedName>
        <fullName evidence="4">Class I SAM-dependent methyltransferase</fullName>
    </submittedName>
</protein>
<organism evidence="4 5">
    <name type="scientific">Planomonospora alba</name>
    <dbReference type="NCBI Taxonomy" id="161354"/>
    <lineage>
        <taxon>Bacteria</taxon>
        <taxon>Bacillati</taxon>
        <taxon>Actinomycetota</taxon>
        <taxon>Actinomycetes</taxon>
        <taxon>Streptosporangiales</taxon>
        <taxon>Streptosporangiaceae</taxon>
        <taxon>Planomonospora</taxon>
    </lineage>
</organism>
<dbReference type="InterPro" id="IPR050362">
    <property type="entry name" value="Cation-dep_OMT"/>
</dbReference>
<accession>A0ABP6MHL4</accession>
<name>A0ABP6MHL4_9ACTN</name>
<dbReference type="Pfam" id="PF01596">
    <property type="entry name" value="Methyltransf_3"/>
    <property type="match status" value="1"/>
</dbReference>
<proteinExistence type="predicted"/>
<dbReference type="Gene3D" id="3.40.50.150">
    <property type="entry name" value="Vaccinia Virus protein VP39"/>
    <property type="match status" value="1"/>
</dbReference>
<dbReference type="InterPro" id="IPR002935">
    <property type="entry name" value="SAM_O-MeTrfase"/>
</dbReference>
<dbReference type="GO" id="GO:0032259">
    <property type="term" value="P:methylation"/>
    <property type="evidence" value="ECO:0007669"/>
    <property type="project" value="UniProtKB-KW"/>
</dbReference>
<gene>
    <name evidence="4" type="ORF">GCM10010466_01700</name>
</gene>
<comment type="caution">
    <text evidence="4">The sequence shown here is derived from an EMBL/GenBank/DDBJ whole genome shotgun (WGS) entry which is preliminary data.</text>
</comment>
<keyword evidence="1 4" id="KW-0489">Methyltransferase</keyword>
<evidence type="ECO:0000256" key="3">
    <source>
        <dbReference type="ARBA" id="ARBA00022691"/>
    </source>
</evidence>
<reference evidence="5" key="1">
    <citation type="journal article" date="2019" name="Int. J. Syst. Evol. Microbiol.">
        <title>The Global Catalogue of Microorganisms (GCM) 10K type strain sequencing project: providing services to taxonomists for standard genome sequencing and annotation.</title>
        <authorList>
            <consortium name="The Broad Institute Genomics Platform"/>
            <consortium name="The Broad Institute Genome Sequencing Center for Infectious Disease"/>
            <person name="Wu L."/>
            <person name="Ma J."/>
        </authorList>
    </citation>
    <scope>NUCLEOTIDE SEQUENCE [LARGE SCALE GENOMIC DNA]</scope>
    <source>
        <strain evidence="5">JCM 9373</strain>
    </source>
</reference>
<dbReference type="EMBL" id="BAAAUT010000001">
    <property type="protein sequence ID" value="GAA3114260.1"/>
    <property type="molecule type" value="Genomic_DNA"/>
</dbReference>
<dbReference type="GO" id="GO:0008168">
    <property type="term" value="F:methyltransferase activity"/>
    <property type="evidence" value="ECO:0007669"/>
    <property type="project" value="UniProtKB-KW"/>
</dbReference>
<keyword evidence="2" id="KW-0808">Transferase</keyword>